<evidence type="ECO:0000313" key="2">
    <source>
        <dbReference type="Proteomes" id="UP000805193"/>
    </source>
</evidence>
<dbReference type="Proteomes" id="UP000805193">
    <property type="component" value="Unassembled WGS sequence"/>
</dbReference>
<sequence length="211" mass="23466">MLYRKKSDLSWRRRRGGHYVPNKEIITDRGREGPDAQQDKQRASCQQIPLLKVRVDKGGYQEPDLPHHGVKLQGSLQPSRHDPGSPQLQPHGAPGVAGGAKLKKRPLCRFWKLRFLPSSSSCASSSSRSKFVAILVLLAALVLVAVVSALVYTLYTRSKLDLRKEEIRQDPEAGSWAVDGSFRVTNRGYSPELVDHSSRIFKSLASEVARA</sequence>
<keyword evidence="2" id="KW-1185">Reference proteome</keyword>
<gene>
    <name evidence="1" type="ORF">HPB47_006348</name>
</gene>
<proteinExistence type="predicted"/>
<name>A0AC60PB89_IXOPE</name>
<reference evidence="1 2" key="1">
    <citation type="journal article" date="2020" name="Cell">
        <title>Large-Scale Comparative Analyses of Tick Genomes Elucidate Their Genetic Diversity and Vector Capacities.</title>
        <authorList>
            <consortium name="Tick Genome and Microbiome Consortium (TIGMIC)"/>
            <person name="Jia N."/>
            <person name="Wang J."/>
            <person name="Shi W."/>
            <person name="Du L."/>
            <person name="Sun Y."/>
            <person name="Zhan W."/>
            <person name="Jiang J.F."/>
            <person name="Wang Q."/>
            <person name="Zhang B."/>
            <person name="Ji P."/>
            <person name="Bell-Sakyi L."/>
            <person name="Cui X.M."/>
            <person name="Yuan T.T."/>
            <person name="Jiang B.G."/>
            <person name="Yang W.F."/>
            <person name="Lam T.T."/>
            <person name="Chang Q.C."/>
            <person name="Ding S.J."/>
            <person name="Wang X.J."/>
            <person name="Zhu J.G."/>
            <person name="Ruan X.D."/>
            <person name="Zhao L."/>
            <person name="Wei J.T."/>
            <person name="Ye R.Z."/>
            <person name="Que T.C."/>
            <person name="Du C.H."/>
            <person name="Zhou Y.H."/>
            <person name="Cheng J.X."/>
            <person name="Dai P.F."/>
            <person name="Guo W.B."/>
            <person name="Han X.H."/>
            <person name="Huang E.J."/>
            <person name="Li L.F."/>
            <person name="Wei W."/>
            <person name="Gao Y.C."/>
            <person name="Liu J.Z."/>
            <person name="Shao H.Z."/>
            <person name="Wang X."/>
            <person name="Wang C.C."/>
            <person name="Yang T.C."/>
            <person name="Huo Q.B."/>
            <person name="Li W."/>
            <person name="Chen H.Y."/>
            <person name="Chen S.E."/>
            <person name="Zhou L.G."/>
            <person name="Ni X.B."/>
            <person name="Tian J.H."/>
            <person name="Sheng Y."/>
            <person name="Liu T."/>
            <person name="Pan Y.S."/>
            <person name="Xia L.Y."/>
            <person name="Li J."/>
            <person name="Zhao F."/>
            <person name="Cao W.C."/>
        </authorList>
    </citation>
    <scope>NUCLEOTIDE SEQUENCE [LARGE SCALE GENOMIC DNA]</scope>
    <source>
        <strain evidence="1">Iper-2018</strain>
    </source>
</reference>
<feature type="non-terminal residue" evidence="1">
    <location>
        <position position="211"/>
    </location>
</feature>
<accession>A0AC60PB89</accession>
<dbReference type="EMBL" id="JABSTQ010010947">
    <property type="protein sequence ID" value="KAG0416517.1"/>
    <property type="molecule type" value="Genomic_DNA"/>
</dbReference>
<comment type="caution">
    <text evidence="1">The sequence shown here is derived from an EMBL/GenBank/DDBJ whole genome shotgun (WGS) entry which is preliminary data.</text>
</comment>
<organism evidence="1 2">
    <name type="scientific">Ixodes persulcatus</name>
    <name type="common">Taiga tick</name>
    <dbReference type="NCBI Taxonomy" id="34615"/>
    <lineage>
        <taxon>Eukaryota</taxon>
        <taxon>Metazoa</taxon>
        <taxon>Ecdysozoa</taxon>
        <taxon>Arthropoda</taxon>
        <taxon>Chelicerata</taxon>
        <taxon>Arachnida</taxon>
        <taxon>Acari</taxon>
        <taxon>Parasitiformes</taxon>
        <taxon>Ixodida</taxon>
        <taxon>Ixodoidea</taxon>
        <taxon>Ixodidae</taxon>
        <taxon>Ixodinae</taxon>
        <taxon>Ixodes</taxon>
    </lineage>
</organism>
<protein>
    <submittedName>
        <fullName evidence="1">Uncharacterized protein</fullName>
    </submittedName>
</protein>
<evidence type="ECO:0000313" key="1">
    <source>
        <dbReference type="EMBL" id="KAG0416517.1"/>
    </source>
</evidence>